<comment type="subcellular location">
    <subcellularLocation>
        <location evidence="1">Cell membrane</location>
        <topology evidence="1">Multi-pass membrane protein</topology>
    </subcellularLocation>
</comment>
<feature type="transmembrane region" description="Helical" evidence="8">
    <location>
        <begin position="271"/>
        <end position="289"/>
    </location>
</feature>
<feature type="transmembrane region" description="Helical" evidence="8">
    <location>
        <begin position="241"/>
        <end position="265"/>
    </location>
</feature>
<dbReference type="KEGG" id="hhg:XM38_011740"/>
<keyword evidence="10" id="KW-1185">Reference proteome</keyword>
<comment type="similarity">
    <text evidence="2">Belongs to the auxin efflux carrier (TC 2.A.69) family.</text>
</comment>
<keyword evidence="3" id="KW-0813">Transport</keyword>
<dbReference type="Proteomes" id="UP000191901">
    <property type="component" value="Chromosome"/>
</dbReference>
<feature type="transmembrane region" description="Helical" evidence="8">
    <location>
        <begin position="6"/>
        <end position="24"/>
    </location>
</feature>
<dbReference type="OrthoDB" id="419762at2"/>
<keyword evidence="6 8" id="KW-1133">Transmembrane helix</keyword>
<gene>
    <name evidence="9" type="ORF">XM38_011740</name>
</gene>
<feature type="transmembrane region" description="Helical" evidence="8">
    <location>
        <begin position="45"/>
        <end position="62"/>
    </location>
</feature>
<accession>A0A1Z3HIV9</accession>
<proteinExistence type="inferred from homology"/>
<evidence type="ECO:0000256" key="8">
    <source>
        <dbReference type="SAM" id="Phobius"/>
    </source>
</evidence>
<dbReference type="EMBL" id="CP021983">
    <property type="protein sequence ID" value="ASC70238.1"/>
    <property type="molecule type" value="Genomic_DNA"/>
</dbReference>
<keyword evidence="5 8" id="KW-0812">Transmembrane</keyword>
<dbReference type="AlphaFoldDB" id="A0A1Z3HIV9"/>
<evidence type="ECO:0000256" key="2">
    <source>
        <dbReference type="ARBA" id="ARBA00010145"/>
    </source>
</evidence>
<feature type="transmembrane region" description="Helical" evidence="8">
    <location>
        <begin position="140"/>
        <end position="162"/>
    </location>
</feature>
<dbReference type="PANTHER" id="PTHR36838">
    <property type="entry name" value="AUXIN EFFLUX CARRIER FAMILY PROTEIN"/>
    <property type="match status" value="1"/>
</dbReference>
<dbReference type="PANTHER" id="PTHR36838:SF1">
    <property type="entry name" value="SLR1864 PROTEIN"/>
    <property type="match status" value="1"/>
</dbReference>
<name>A0A1Z3HIV9_9CYAN</name>
<dbReference type="Pfam" id="PF03547">
    <property type="entry name" value="Mem_trans"/>
    <property type="match status" value="1"/>
</dbReference>
<evidence type="ECO:0000256" key="7">
    <source>
        <dbReference type="ARBA" id="ARBA00023136"/>
    </source>
</evidence>
<dbReference type="GO" id="GO:0055085">
    <property type="term" value="P:transmembrane transport"/>
    <property type="evidence" value="ECO:0007669"/>
    <property type="project" value="InterPro"/>
</dbReference>
<feature type="transmembrane region" description="Helical" evidence="8">
    <location>
        <begin position="296"/>
        <end position="319"/>
    </location>
</feature>
<dbReference type="RefSeq" id="WP_088429300.1">
    <property type="nucleotide sequence ID" value="NZ_CP021983.2"/>
</dbReference>
<protein>
    <submittedName>
        <fullName evidence="9">Transporter protein</fullName>
    </submittedName>
</protein>
<feature type="transmembrane region" description="Helical" evidence="8">
    <location>
        <begin position="68"/>
        <end position="87"/>
    </location>
</feature>
<dbReference type="Gene3D" id="1.20.1530.20">
    <property type="match status" value="1"/>
</dbReference>
<dbReference type="InterPro" id="IPR038770">
    <property type="entry name" value="Na+/solute_symporter_sf"/>
</dbReference>
<feature type="transmembrane region" description="Helical" evidence="8">
    <location>
        <begin position="212"/>
        <end position="229"/>
    </location>
</feature>
<organism evidence="9 10">
    <name type="scientific">Halomicronema hongdechloris C2206</name>
    <dbReference type="NCBI Taxonomy" id="1641165"/>
    <lineage>
        <taxon>Bacteria</taxon>
        <taxon>Bacillati</taxon>
        <taxon>Cyanobacteriota</taxon>
        <taxon>Cyanophyceae</taxon>
        <taxon>Nodosilineales</taxon>
        <taxon>Nodosilineaceae</taxon>
        <taxon>Halomicronema</taxon>
    </lineage>
</organism>
<keyword evidence="7 8" id="KW-0472">Membrane</keyword>
<evidence type="ECO:0000256" key="5">
    <source>
        <dbReference type="ARBA" id="ARBA00022692"/>
    </source>
</evidence>
<evidence type="ECO:0000256" key="6">
    <source>
        <dbReference type="ARBA" id="ARBA00022989"/>
    </source>
</evidence>
<evidence type="ECO:0000313" key="10">
    <source>
        <dbReference type="Proteomes" id="UP000191901"/>
    </source>
</evidence>
<keyword evidence="4" id="KW-1003">Cell membrane</keyword>
<sequence>MFLTQIYGPIGAAVLLGVGISILLRHPRLPHPRQQPLHQWVPTHLGRFLFYIGVPLSIFAFLRQADLSGAVVLSPLVAWGAMMLGLWCSRCWLGPHRQTWSLPSQGSFSLAAMLGNTGYIGYPVVLLLPQLGPDYFGWALFYDVLGTLFGAYALGVVLAAHFGQGPGHRTRGSNWRQDLGEIGRNPTLMAFGMSLVLRPVPLPQGVESGLQGLAWLMVMLSLLLMGMRLQQLSSWGYLKPAAMVVVIKMLLIPVMVGMVLTVFGVTGPVRLVMVLQAGMPSAFATLVLAETYELDRALTVTCVGIGSICLMATLPLWLWGFATW</sequence>
<evidence type="ECO:0000256" key="1">
    <source>
        <dbReference type="ARBA" id="ARBA00004651"/>
    </source>
</evidence>
<dbReference type="InterPro" id="IPR004776">
    <property type="entry name" value="Mem_transp_PIN-like"/>
</dbReference>
<dbReference type="GO" id="GO:0005886">
    <property type="term" value="C:plasma membrane"/>
    <property type="evidence" value="ECO:0007669"/>
    <property type="project" value="UniProtKB-SubCell"/>
</dbReference>
<evidence type="ECO:0000256" key="4">
    <source>
        <dbReference type="ARBA" id="ARBA00022475"/>
    </source>
</evidence>
<feature type="transmembrane region" description="Helical" evidence="8">
    <location>
        <begin position="108"/>
        <end position="128"/>
    </location>
</feature>
<reference evidence="9 10" key="1">
    <citation type="journal article" date="2016" name="Biochim. Biophys. Acta">
        <title>Characterization of red-shifted phycobilisomes isolated from the chlorophyll f-containing cyanobacterium Halomicronema hongdechloris.</title>
        <authorList>
            <person name="Li Y."/>
            <person name="Lin Y."/>
            <person name="Garvey C.J."/>
            <person name="Birch D."/>
            <person name="Corkery R.W."/>
            <person name="Loughlin P.C."/>
            <person name="Scheer H."/>
            <person name="Willows R.D."/>
            <person name="Chen M."/>
        </authorList>
    </citation>
    <scope>NUCLEOTIDE SEQUENCE [LARGE SCALE GENOMIC DNA]</scope>
    <source>
        <strain evidence="9 10">C2206</strain>
    </source>
</reference>
<evidence type="ECO:0000256" key="3">
    <source>
        <dbReference type="ARBA" id="ARBA00022448"/>
    </source>
</evidence>
<evidence type="ECO:0000313" key="9">
    <source>
        <dbReference type="EMBL" id="ASC70238.1"/>
    </source>
</evidence>